<reference evidence="3" key="1">
    <citation type="submission" date="2016-10" db="EMBL/GenBank/DDBJ databases">
        <authorList>
            <person name="Varghese N."/>
            <person name="Submissions S."/>
        </authorList>
    </citation>
    <scope>NUCLEOTIDE SEQUENCE [LARGE SCALE GENOMIC DNA]</scope>
    <source>
        <strain evidence="3">DSM 5918</strain>
    </source>
</reference>
<name>A0A1I3ZBY2_9BACT</name>
<gene>
    <name evidence="2" type="ORF">SAMN04488082_12336</name>
</gene>
<proteinExistence type="predicted"/>
<dbReference type="EMBL" id="FORX01000023">
    <property type="protein sequence ID" value="SFK41535.1"/>
    <property type="molecule type" value="Genomic_DNA"/>
</dbReference>
<organism evidence="2 3">
    <name type="scientific">Desulfomicrobium apsheronum</name>
    <dbReference type="NCBI Taxonomy" id="52560"/>
    <lineage>
        <taxon>Bacteria</taxon>
        <taxon>Pseudomonadati</taxon>
        <taxon>Thermodesulfobacteriota</taxon>
        <taxon>Desulfovibrionia</taxon>
        <taxon>Desulfovibrionales</taxon>
        <taxon>Desulfomicrobiaceae</taxon>
        <taxon>Desulfomicrobium</taxon>
    </lineage>
</organism>
<dbReference type="Proteomes" id="UP000198635">
    <property type="component" value="Unassembled WGS sequence"/>
</dbReference>
<dbReference type="AlphaFoldDB" id="A0A1I3ZBY2"/>
<dbReference type="RefSeq" id="WP_092378798.1">
    <property type="nucleotide sequence ID" value="NZ_FORX01000023.1"/>
</dbReference>
<keyword evidence="3" id="KW-1185">Reference proteome</keyword>
<evidence type="ECO:0000313" key="2">
    <source>
        <dbReference type="EMBL" id="SFK41535.1"/>
    </source>
</evidence>
<evidence type="ECO:0000313" key="3">
    <source>
        <dbReference type="Proteomes" id="UP000198635"/>
    </source>
</evidence>
<dbReference type="OrthoDB" id="5471509at2"/>
<feature type="region of interest" description="Disordered" evidence="1">
    <location>
        <begin position="127"/>
        <end position="187"/>
    </location>
</feature>
<evidence type="ECO:0000256" key="1">
    <source>
        <dbReference type="SAM" id="MobiDB-lite"/>
    </source>
</evidence>
<sequence>MKRLIFAILLGFLCTGTAIASGLDIFLEELDAEATRSRNSFVSNLSARYGVPTREVEDLARMTKRPADIFMIFELARMTGLTRERVRNTYEKGEGKGWGVMAQEMGIKPGSKEFHALKNGEFDYWGSRSKKGKGYDDDSMNSGKGKGKGYDDSVGSGKGKSKGKGYDDDLLPEDHRGSKGEGKGKKK</sequence>
<accession>A0A1I3ZBY2</accession>
<protein>
    <submittedName>
        <fullName evidence="2">Uncharacterized protein</fullName>
    </submittedName>
</protein>
<dbReference type="STRING" id="52560.SAMN04488082_12336"/>
<feature type="compositionally biased region" description="Basic and acidic residues" evidence="1">
    <location>
        <begin position="164"/>
        <end position="187"/>
    </location>
</feature>